<dbReference type="InterPro" id="IPR036179">
    <property type="entry name" value="Ig-like_dom_sf"/>
</dbReference>
<name>A0A9W7WA72_TRIRA</name>
<dbReference type="InterPro" id="IPR003599">
    <property type="entry name" value="Ig_sub"/>
</dbReference>
<feature type="domain" description="Immunoglobulin" evidence="2">
    <location>
        <begin position="723"/>
        <end position="820"/>
    </location>
</feature>
<comment type="caution">
    <text evidence="3">The sequence shown here is derived from an EMBL/GenBank/DDBJ whole genome shotgun (WGS) entry which is preliminary data.</text>
</comment>
<feature type="domain" description="Immunoglobulin" evidence="2">
    <location>
        <begin position="611"/>
        <end position="710"/>
    </location>
</feature>
<dbReference type="PANTHER" id="PTHR21063:SF4">
    <property type="entry name" value="CD48 ANTIGEN-RELATED"/>
    <property type="match status" value="1"/>
</dbReference>
<dbReference type="Pfam" id="PF07686">
    <property type="entry name" value="V-set"/>
    <property type="match status" value="1"/>
</dbReference>
<evidence type="ECO:0000256" key="1">
    <source>
        <dbReference type="SAM" id="MobiDB-lite"/>
    </source>
</evidence>
<feature type="domain" description="Immunoglobulin" evidence="2">
    <location>
        <begin position="203"/>
        <end position="303"/>
    </location>
</feature>
<feature type="non-terminal residue" evidence="3">
    <location>
        <position position="1"/>
    </location>
</feature>
<organism evidence="3 4">
    <name type="scientific">Triplophysa rosa</name>
    <name type="common">Cave loach</name>
    <dbReference type="NCBI Taxonomy" id="992332"/>
    <lineage>
        <taxon>Eukaryota</taxon>
        <taxon>Metazoa</taxon>
        <taxon>Chordata</taxon>
        <taxon>Craniata</taxon>
        <taxon>Vertebrata</taxon>
        <taxon>Euteleostomi</taxon>
        <taxon>Actinopterygii</taxon>
        <taxon>Neopterygii</taxon>
        <taxon>Teleostei</taxon>
        <taxon>Ostariophysi</taxon>
        <taxon>Cypriniformes</taxon>
        <taxon>Nemacheilidae</taxon>
        <taxon>Triplophysa</taxon>
    </lineage>
</organism>
<feature type="domain" description="Immunoglobulin" evidence="2">
    <location>
        <begin position="514"/>
        <end position="608"/>
    </location>
</feature>
<dbReference type="AlphaFoldDB" id="A0A9W7WA72"/>
<feature type="non-terminal residue" evidence="3">
    <location>
        <position position="1048"/>
    </location>
</feature>
<reference evidence="3" key="1">
    <citation type="submission" date="2021-02" db="EMBL/GenBank/DDBJ databases">
        <title>Comparative genomics reveals that relaxation of natural selection precedes convergent phenotypic evolution of cavefish.</title>
        <authorList>
            <person name="Peng Z."/>
        </authorList>
    </citation>
    <scope>NUCLEOTIDE SEQUENCE</scope>
    <source>
        <tissue evidence="3">Muscle</tissue>
    </source>
</reference>
<dbReference type="PANTHER" id="PTHR21063">
    <property type="entry name" value="LFA-3"/>
    <property type="match status" value="1"/>
</dbReference>
<feature type="domain" description="Immunoglobulin" evidence="2">
    <location>
        <begin position="304"/>
        <end position="402"/>
    </location>
</feature>
<dbReference type="InterPro" id="IPR013106">
    <property type="entry name" value="Ig_V-set"/>
</dbReference>
<feature type="region of interest" description="Disordered" evidence="1">
    <location>
        <begin position="1027"/>
        <end position="1048"/>
    </location>
</feature>
<dbReference type="InterPro" id="IPR013783">
    <property type="entry name" value="Ig-like_fold"/>
</dbReference>
<evidence type="ECO:0000259" key="2">
    <source>
        <dbReference type="SMART" id="SM00409"/>
    </source>
</evidence>
<dbReference type="Proteomes" id="UP001059041">
    <property type="component" value="Linkage Group LG25"/>
</dbReference>
<evidence type="ECO:0000313" key="4">
    <source>
        <dbReference type="Proteomes" id="UP001059041"/>
    </source>
</evidence>
<keyword evidence="4" id="KW-1185">Reference proteome</keyword>
<evidence type="ECO:0000313" key="3">
    <source>
        <dbReference type="EMBL" id="KAI7791284.1"/>
    </source>
</evidence>
<dbReference type="SMART" id="SM00409">
    <property type="entry name" value="IG"/>
    <property type="match status" value="10"/>
</dbReference>
<protein>
    <recommendedName>
        <fullName evidence="2">Immunoglobulin domain-containing protein</fullName>
    </recommendedName>
</protein>
<proteinExistence type="predicted"/>
<sequence length="1048" mass="119393">GESVTLHTDSEIQRGSEIKWISEDNIILVTGKNGVVRETKCTDDERFRARLKMNHQTGDLTITKIRKTDDGVYKLQLISSDGKISYKMINVFVNDGPSPDQKQNSVLKYENDSVTLNTGVTELQSDDVIQWRFGETLIAEINRKNNKISTHDEIFKDRLKLNDKTGDLIIRDLDTEHTGHYKLKIINSKGTSYSQIKVYVREKLRSVVMGSVTLYTDVTGIQKGDDIQWTFGDEKTPIAQITVGNKSSKDSTDGRFRNRLKLDPQTGHLTITDITSELSGVYRAKIHSSRRGTEYRKYRVDISVIAYEGESVTLHTDSKKQKGSEIKWISEDNTILVTGKNGVVRETKYTDDERFRDRLKMNQQTGDLTITHIRQTDAGLYTLQQISSDGKISYRMINVFVNDGPSPDQKQNSVTDTVLKYENDSVTLNTGVTELQSDDVIQWRFGETLIAEINRKNNKISTHDEIFKDRLKLNDKTGDLIIRDLDTEHTGHYKLKITNSKGTSYSQNKVYVRENLRSVELGHSVTLYTDVTGIQKIDEIQWTFGDEKTPIAQITGGTKPSYDERFRNRLKLNPQTGHLTITNITSELSGVYRAKIISSSRGTEYRKYRVDISVIAYEGESVTLHTQIQRGSEIKWISEDNIILVTGKIGVDRDTKCTDDERFRARLKMNHRTGDLTITKIRKTDDGVYKLQQISSDGKISYKMINVFVNDGPSPDQKQNSVTDTVLKYENDSVTLNTGVTELQSDDVIQWRFGETLIAEINRKNKFTTDDEIFKDRLKLNDKTGDLIIRDLDTEHTGHYKLKIINSKGTSYYQIKVYVRENLRSVVMGHSVTLYTDVTGIQKIDEIQWTFGDEKTPIAQITGGNKSSKDSTDERFRNRLEMNPQTGHLTITNITTELSGVYRAKIISSSRGTEYRKYRVDISVIAYEGESVTLHTDSKIQRGSEIKWISEDNIILVTGKNGVDRETKYTDDERFKDRLKMNHQTGDLTITKIRKTDDGVYKLQQISSDGKISYKMINVYVNDNAVGKEQNKKKSDSAETKGKESTTV</sequence>
<feature type="domain" description="Immunoglobulin" evidence="2">
    <location>
        <begin position="821"/>
        <end position="918"/>
    </location>
</feature>
<dbReference type="SUPFAM" id="SSF48726">
    <property type="entry name" value="Immunoglobulin"/>
    <property type="match status" value="10"/>
</dbReference>
<feature type="compositionally biased region" description="Basic and acidic residues" evidence="1">
    <location>
        <begin position="1029"/>
        <end position="1048"/>
    </location>
</feature>
<dbReference type="Gene3D" id="2.60.40.10">
    <property type="entry name" value="Immunoglobulins"/>
    <property type="match status" value="10"/>
</dbReference>
<feature type="domain" description="Immunoglobulin" evidence="2">
    <location>
        <begin position="921"/>
        <end position="1022"/>
    </location>
</feature>
<feature type="domain" description="Immunoglobulin" evidence="2">
    <location>
        <begin position="103"/>
        <end position="201"/>
    </location>
</feature>
<gene>
    <name evidence="3" type="ORF">IRJ41_017888</name>
</gene>
<accession>A0A9W7WA72</accession>
<dbReference type="EMBL" id="JAFHDT010000025">
    <property type="protein sequence ID" value="KAI7791284.1"/>
    <property type="molecule type" value="Genomic_DNA"/>
</dbReference>
<feature type="domain" description="Immunoglobulin" evidence="2">
    <location>
        <begin position="1"/>
        <end position="94"/>
    </location>
</feature>
<feature type="domain" description="Immunoglobulin" evidence="2">
    <location>
        <begin position="415"/>
        <end position="513"/>
    </location>
</feature>